<evidence type="ECO:0000313" key="2">
    <source>
        <dbReference type="EMBL" id="PSR31017.1"/>
    </source>
</evidence>
<dbReference type="PANTHER" id="PTHR47708">
    <property type="match status" value="1"/>
</dbReference>
<evidence type="ECO:0000313" key="3">
    <source>
        <dbReference type="Proteomes" id="UP000242699"/>
    </source>
</evidence>
<evidence type="ECO:0000259" key="1">
    <source>
        <dbReference type="Pfam" id="PF07287"/>
    </source>
</evidence>
<dbReference type="Pfam" id="PF07287">
    <property type="entry name" value="AtuA"/>
    <property type="match status" value="1"/>
</dbReference>
<dbReference type="InterPro" id="IPR010839">
    <property type="entry name" value="AtuA_N"/>
</dbReference>
<protein>
    <submittedName>
        <fullName evidence="2">DUF1446 domain-containing protein</fullName>
    </submittedName>
</protein>
<sequence length="457" mass="49858">MRNHVVRVAAAQGFYGDSPEAAMAVAQEGNIDYLSFDALSELTLAILAKDQAKNSRMGYTKDLVPTMRSLLPLARRHGFKLLTNAGGINPEAAMNAVWETASQLGLKGMKIAVVTGDDVRSRISDFMEQGILGEDLEDGTPFSTIRQNLLFANVYLGSWPLVQALRMGADVVISGRTTDSAQFMAPLLYEFEWPSDDWSRLSQGVMMGHLLECSAQSTGGNFSGNWWDVPNMDEIGYPIAEVAENGAFVVTKSPQRGGLVTQDTIKEQMLYEIHDPRAYITPDVICDFTTAQIRDLGADHVEITGTTGRPAPNALKMVAGYTAGYMGQALIGYCWPDALKKAEKAASLIQSQIARRQWHYDEIDYAYLGWNSLGGPGVPRPGEELDEVYLRVSVRAKTSEDAAKLGRLFPPLSLDGPPGMGGGAGMQAPRQLLGMWSGLVPRTLVEPHVKVRIEEVE</sequence>
<organism evidence="2 3">
    <name type="scientific">Sulfobacillus benefaciens</name>
    <dbReference type="NCBI Taxonomy" id="453960"/>
    <lineage>
        <taxon>Bacteria</taxon>
        <taxon>Bacillati</taxon>
        <taxon>Bacillota</taxon>
        <taxon>Clostridia</taxon>
        <taxon>Eubacteriales</taxon>
        <taxon>Clostridiales Family XVII. Incertae Sedis</taxon>
        <taxon>Sulfobacillus</taxon>
    </lineage>
</organism>
<comment type="caution">
    <text evidence="2">The sequence shown here is derived from an EMBL/GenBank/DDBJ whole genome shotgun (WGS) entry which is preliminary data.</text>
</comment>
<dbReference type="EMBL" id="PXYT01000005">
    <property type="protein sequence ID" value="PSR31017.1"/>
    <property type="molecule type" value="Genomic_DNA"/>
</dbReference>
<feature type="domain" description="Acyclic terpene utilisation N-terminal" evidence="1">
    <location>
        <begin position="6"/>
        <end position="450"/>
    </location>
</feature>
<dbReference type="AlphaFoldDB" id="A0A2T2X986"/>
<proteinExistence type="predicted"/>
<reference evidence="2 3" key="1">
    <citation type="journal article" date="2014" name="BMC Genomics">
        <title>Comparison of environmental and isolate Sulfobacillus genomes reveals diverse carbon, sulfur, nitrogen, and hydrogen metabolisms.</title>
        <authorList>
            <person name="Justice N.B."/>
            <person name="Norman A."/>
            <person name="Brown C.T."/>
            <person name="Singh A."/>
            <person name="Thomas B.C."/>
            <person name="Banfield J.F."/>
        </authorList>
    </citation>
    <scope>NUCLEOTIDE SEQUENCE [LARGE SCALE GENOMIC DNA]</scope>
    <source>
        <strain evidence="2">AMDSBA1</strain>
    </source>
</reference>
<dbReference type="PANTHER" id="PTHR47708:SF2">
    <property type="entry name" value="SI:CH73-132F6.5"/>
    <property type="match status" value="1"/>
</dbReference>
<accession>A0A2T2X986</accession>
<dbReference type="Proteomes" id="UP000242699">
    <property type="component" value="Unassembled WGS sequence"/>
</dbReference>
<name>A0A2T2X986_9FIRM</name>
<gene>
    <name evidence="2" type="ORF">C7B43_03985</name>
</gene>